<organism evidence="1">
    <name type="scientific">invertebrate metagenome</name>
    <dbReference type="NCBI Taxonomy" id="1711999"/>
    <lineage>
        <taxon>unclassified sequences</taxon>
        <taxon>metagenomes</taxon>
        <taxon>organismal metagenomes</taxon>
    </lineage>
</organism>
<comment type="caution">
    <text evidence="1">The sequence shown here is derived from an EMBL/GenBank/DDBJ whole genome shotgun (WGS) entry which is preliminary data.</text>
</comment>
<proteinExistence type="predicted"/>
<gene>
    <name evidence="1" type="ORF">CI610_02612</name>
</gene>
<accession>A0A2H9T5F6</accession>
<evidence type="ECO:0000313" key="1">
    <source>
        <dbReference type="EMBL" id="PJE78451.1"/>
    </source>
</evidence>
<dbReference type="EMBL" id="NSIT01000179">
    <property type="protein sequence ID" value="PJE78451.1"/>
    <property type="molecule type" value="Genomic_DNA"/>
</dbReference>
<sequence>MMAGNKRKPVCVAAAVLATVLSVGTAFAGSGNYYGGNGNNDSHHCQRMGSGYHHQGMHRGNYMGNQKDFDRSYTADEIRTLSEARLIRQGNPNLKVGKVVPTESGYKVTIVTKDNSLVEERKIAKNGMSLERYNAIKTHMVERNPS</sequence>
<reference evidence="1" key="1">
    <citation type="journal article" date="2017" name="Appl. Environ. Microbiol.">
        <title>Molecular characterization of an Endozoicomonas-like organism causing infection in king scallop Pecten maximus L.</title>
        <authorList>
            <person name="Cano I."/>
            <person name="van Aerle R."/>
            <person name="Ross S."/>
            <person name="Verner-Jeffreys D.W."/>
            <person name="Paley R.K."/>
            <person name="Rimmer G."/>
            <person name="Ryder D."/>
            <person name="Hooper P."/>
            <person name="Stone D."/>
            <person name="Feist S.W."/>
        </authorList>
    </citation>
    <scope>NUCLEOTIDE SEQUENCE</scope>
</reference>
<name>A0A2H9T5F6_9ZZZZ</name>
<protein>
    <submittedName>
        <fullName evidence="1">Uncharacterized protein</fullName>
    </submittedName>
</protein>
<dbReference type="AlphaFoldDB" id="A0A2H9T5F6"/>